<name>A0A9P9YXY4_9MUSC</name>
<dbReference type="AlphaFoldDB" id="A0A9P9YXY4"/>
<keyword evidence="2" id="KW-1185">Reference proteome</keyword>
<evidence type="ECO:0000313" key="2">
    <source>
        <dbReference type="Proteomes" id="UP001059596"/>
    </source>
</evidence>
<comment type="caution">
    <text evidence="1">The sequence shown here is derived from an EMBL/GenBank/DDBJ whole genome shotgun (WGS) entry which is preliminary data.</text>
</comment>
<protein>
    <submittedName>
        <fullName evidence="1">Uncharacterized protein</fullName>
    </submittedName>
</protein>
<proteinExistence type="predicted"/>
<dbReference type="Proteomes" id="UP001059596">
    <property type="component" value="Chromosome 3R"/>
</dbReference>
<gene>
    <name evidence="1" type="ORF">M5D96_001347</name>
</gene>
<evidence type="ECO:0000313" key="1">
    <source>
        <dbReference type="EMBL" id="KAI8045168.1"/>
    </source>
</evidence>
<organism evidence="1 2">
    <name type="scientific">Drosophila gunungcola</name>
    <name type="common">fruit fly</name>
    <dbReference type="NCBI Taxonomy" id="103775"/>
    <lineage>
        <taxon>Eukaryota</taxon>
        <taxon>Metazoa</taxon>
        <taxon>Ecdysozoa</taxon>
        <taxon>Arthropoda</taxon>
        <taxon>Hexapoda</taxon>
        <taxon>Insecta</taxon>
        <taxon>Pterygota</taxon>
        <taxon>Neoptera</taxon>
        <taxon>Endopterygota</taxon>
        <taxon>Diptera</taxon>
        <taxon>Brachycera</taxon>
        <taxon>Muscomorpha</taxon>
        <taxon>Ephydroidea</taxon>
        <taxon>Drosophilidae</taxon>
        <taxon>Drosophila</taxon>
        <taxon>Sophophora</taxon>
    </lineage>
</organism>
<dbReference type="EMBL" id="JAMKOV010000001">
    <property type="protein sequence ID" value="KAI8045168.1"/>
    <property type="molecule type" value="Genomic_DNA"/>
</dbReference>
<feature type="non-terminal residue" evidence="1">
    <location>
        <position position="34"/>
    </location>
</feature>
<accession>A0A9P9YXY4</accession>
<sequence>MITPTTCLLRPIPGVWQKGLLFVFLSPALSLHFR</sequence>
<reference evidence="1" key="1">
    <citation type="journal article" date="2023" name="Genome Biol. Evol.">
        <title>Long-read-based Genome Assembly of Drosophila gunungcola Reveals Fewer Chemosensory Genes in Flower-breeding Species.</title>
        <authorList>
            <person name="Negi A."/>
            <person name="Liao B.Y."/>
            <person name="Yeh S.D."/>
        </authorList>
    </citation>
    <scope>NUCLEOTIDE SEQUENCE</scope>
    <source>
        <strain evidence="1">Sukarami</strain>
    </source>
</reference>